<gene>
    <name evidence="1" type="ORF">B4167_2144</name>
</gene>
<dbReference type="EMBL" id="JXLU01000043">
    <property type="protein sequence ID" value="KIO73421.1"/>
    <property type="molecule type" value="Genomic_DNA"/>
</dbReference>
<evidence type="ECO:0000313" key="1">
    <source>
        <dbReference type="EMBL" id="KIO73421.1"/>
    </source>
</evidence>
<organism evidence="1 2">
    <name type="scientific">Caldibacillus thermoamylovorans</name>
    <dbReference type="NCBI Taxonomy" id="35841"/>
    <lineage>
        <taxon>Bacteria</taxon>
        <taxon>Bacillati</taxon>
        <taxon>Bacillota</taxon>
        <taxon>Bacilli</taxon>
        <taxon>Bacillales</taxon>
        <taxon>Bacillaceae</taxon>
        <taxon>Caldibacillus</taxon>
    </lineage>
</organism>
<protein>
    <submittedName>
        <fullName evidence="1">Uncharacterized protein</fullName>
    </submittedName>
</protein>
<dbReference type="AlphaFoldDB" id="A0ABD4A8K6"/>
<comment type="caution">
    <text evidence="1">The sequence shown here is derived from an EMBL/GenBank/DDBJ whole genome shotgun (WGS) entry which is preliminary data.</text>
</comment>
<sequence>MTTLNYAICVGDMIIKVYFVFEREIPGAVRTLFQMVLPMRTVLGNRLYQISYDYKNSENHLSLED</sequence>
<name>A0ABD4A8K6_9BACI</name>
<dbReference type="Proteomes" id="UP000032076">
    <property type="component" value="Unassembled WGS sequence"/>
</dbReference>
<evidence type="ECO:0000313" key="2">
    <source>
        <dbReference type="Proteomes" id="UP000032076"/>
    </source>
</evidence>
<accession>A0ABD4A8K6</accession>
<proteinExistence type="predicted"/>
<reference evidence="1 2" key="1">
    <citation type="submission" date="2015-01" db="EMBL/GenBank/DDBJ databases">
        <title>Draft Genome Sequences of Four Bacillus thermoamylovorans Strains, Isolated From Food Products.</title>
        <authorList>
            <person name="Krawcyk A.O."/>
            <person name="Berendsen E.M."/>
            <person name="Eijlander R.T."/>
            <person name="de Jong A."/>
            <person name="Wells-Bennik M."/>
            <person name="Kuipers O.P."/>
        </authorList>
    </citation>
    <scope>NUCLEOTIDE SEQUENCE [LARGE SCALE GENOMIC DNA]</scope>
    <source>
        <strain evidence="1 2">B4167</strain>
    </source>
</reference>